<name>A0A096BIU2_9BACT</name>
<evidence type="ECO:0000313" key="2">
    <source>
        <dbReference type="Proteomes" id="UP000029525"/>
    </source>
</evidence>
<reference evidence="1 2" key="1">
    <citation type="submission" date="2014-07" db="EMBL/GenBank/DDBJ databases">
        <authorList>
            <person name="McCorrison J."/>
            <person name="Sanka R."/>
            <person name="Torralba M."/>
            <person name="Gillis M."/>
            <person name="Haft D.H."/>
            <person name="Methe B."/>
            <person name="Sutton G."/>
            <person name="Nelson K.E."/>
        </authorList>
    </citation>
    <scope>NUCLEOTIDE SEQUENCE [LARGE SCALE GENOMIC DNA]</scope>
    <source>
        <strain evidence="1 2">DNF00320</strain>
    </source>
</reference>
<comment type="caution">
    <text evidence="1">The sequence shown here is derived from an EMBL/GenBank/DDBJ whole genome shotgun (WGS) entry which is preliminary data.</text>
</comment>
<organism evidence="1 2">
    <name type="scientific">Prevotella bivia DNF00320</name>
    <dbReference type="NCBI Taxonomy" id="1401068"/>
    <lineage>
        <taxon>Bacteria</taxon>
        <taxon>Pseudomonadati</taxon>
        <taxon>Bacteroidota</taxon>
        <taxon>Bacteroidia</taxon>
        <taxon>Bacteroidales</taxon>
        <taxon>Prevotellaceae</taxon>
        <taxon>Prevotella</taxon>
    </lineage>
</organism>
<sequence length="117" mass="13224">MLEFLNAVQVRLVNPDKHGKKNVYDFVADTFSYIPQLTDNDAGNYWNCDKTLVIDLPDEEVRRVFSVERSAIVTIKTTDRKTHLIGTSDIPARVQISSNLTSANLVIKCKMLTDPLL</sequence>
<dbReference type="RefSeq" id="WP_036868765.1">
    <property type="nucleotide sequence ID" value="NZ_JRNQ01000110.1"/>
</dbReference>
<dbReference type="Proteomes" id="UP000029525">
    <property type="component" value="Unassembled WGS sequence"/>
</dbReference>
<evidence type="ECO:0000313" key="1">
    <source>
        <dbReference type="EMBL" id="KGF42627.1"/>
    </source>
</evidence>
<dbReference type="OrthoDB" id="1049932at2"/>
<proteinExistence type="predicted"/>
<protein>
    <submittedName>
        <fullName evidence="1">Pseudouridylate synthase</fullName>
    </submittedName>
</protein>
<dbReference type="AlphaFoldDB" id="A0A096BIU2"/>
<dbReference type="EMBL" id="JRNQ01000110">
    <property type="protein sequence ID" value="KGF42627.1"/>
    <property type="molecule type" value="Genomic_DNA"/>
</dbReference>
<accession>A0A096BIU2</accession>
<gene>
    <name evidence="1" type="ORF">HMPREF0647_10925</name>
</gene>